<evidence type="ECO:0008006" key="2">
    <source>
        <dbReference type="Google" id="ProtNLM"/>
    </source>
</evidence>
<dbReference type="InterPro" id="IPR036116">
    <property type="entry name" value="FN3_sf"/>
</dbReference>
<protein>
    <recommendedName>
        <fullName evidence="2">Fibronectin type-III domain-containing protein</fullName>
    </recommendedName>
</protein>
<gene>
    <name evidence="1" type="ORF">LCGC14_0333380</name>
</gene>
<dbReference type="Gene3D" id="2.60.40.10">
    <property type="entry name" value="Immunoglobulins"/>
    <property type="match status" value="2"/>
</dbReference>
<comment type="caution">
    <text evidence="1">The sequence shown here is derived from an EMBL/GenBank/DDBJ whole genome shotgun (WGS) entry which is preliminary data.</text>
</comment>
<dbReference type="SUPFAM" id="SSF49265">
    <property type="entry name" value="Fibronectin type III"/>
    <property type="match status" value="1"/>
</dbReference>
<dbReference type="InterPro" id="IPR013783">
    <property type="entry name" value="Ig-like_fold"/>
</dbReference>
<sequence>MKILKYTYYIVLFNLLLTSCGGGSDNDAPVDPIVPVVLDPDAASLIFPEDNTECNEGVVSTNDETKSTVTFEWSAAENTDSYEIKLKNLNTGSVTTAISNTNEKDISINRGTPYEWYVISLANGTSTRATSDTWSFYNQGQGIENYAPFPAIAISPQRGSTVTSSSTTITLEWTASDVDDDIVSYEIMFDTTEIPTASLGETTESNIEATVASGNTYYWKVITKDSFDNSSISELFEFRIE</sequence>
<name>A0A0F9TFX3_9ZZZZ</name>
<proteinExistence type="predicted"/>
<organism evidence="1">
    <name type="scientific">marine sediment metagenome</name>
    <dbReference type="NCBI Taxonomy" id="412755"/>
    <lineage>
        <taxon>unclassified sequences</taxon>
        <taxon>metagenomes</taxon>
        <taxon>ecological metagenomes</taxon>
    </lineage>
</organism>
<accession>A0A0F9TFX3</accession>
<dbReference type="EMBL" id="LAZR01000236">
    <property type="protein sequence ID" value="KKN80145.1"/>
    <property type="molecule type" value="Genomic_DNA"/>
</dbReference>
<reference evidence="1" key="1">
    <citation type="journal article" date="2015" name="Nature">
        <title>Complex archaea that bridge the gap between prokaryotes and eukaryotes.</title>
        <authorList>
            <person name="Spang A."/>
            <person name="Saw J.H."/>
            <person name="Jorgensen S.L."/>
            <person name="Zaremba-Niedzwiedzka K."/>
            <person name="Martijn J."/>
            <person name="Lind A.E."/>
            <person name="van Eijk R."/>
            <person name="Schleper C."/>
            <person name="Guy L."/>
            <person name="Ettema T.J."/>
        </authorList>
    </citation>
    <scope>NUCLEOTIDE SEQUENCE</scope>
</reference>
<evidence type="ECO:0000313" key="1">
    <source>
        <dbReference type="EMBL" id="KKN80145.1"/>
    </source>
</evidence>
<dbReference type="PROSITE" id="PS51257">
    <property type="entry name" value="PROKAR_LIPOPROTEIN"/>
    <property type="match status" value="1"/>
</dbReference>
<dbReference type="AlphaFoldDB" id="A0A0F9TFX3"/>